<gene>
    <name evidence="2" type="ORF">EB233_01440</name>
</gene>
<accession>A0A6M7U9L3</accession>
<dbReference type="Pfam" id="PF09250">
    <property type="entry name" value="Prim-Pol"/>
    <property type="match status" value="1"/>
</dbReference>
<dbReference type="SUPFAM" id="SSF56747">
    <property type="entry name" value="Prim-pol domain"/>
    <property type="match status" value="1"/>
</dbReference>
<dbReference type="RefSeq" id="WP_064990364.1">
    <property type="nucleotide sequence ID" value="NZ_CP033361.1"/>
</dbReference>
<dbReference type="SMART" id="SM00943">
    <property type="entry name" value="Prim-Pol"/>
    <property type="match status" value="1"/>
</dbReference>
<dbReference type="Proteomes" id="UP000503339">
    <property type="component" value="Chromosome"/>
</dbReference>
<proteinExistence type="predicted"/>
<name>A0A6M7U9L3_9HYPH</name>
<dbReference type="InterPro" id="IPR015330">
    <property type="entry name" value="DNA_primase/pol_bifunc_N"/>
</dbReference>
<evidence type="ECO:0000259" key="1">
    <source>
        <dbReference type="SMART" id="SM00943"/>
    </source>
</evidence>
<evidence type="ECO:0000313" key="3">
    <source>
        <dbReference type="Proteomes" id="UP000503339"/>
    </source>
</evidence>
<organism evidence="2 3">
    <name type="scientific">Mesorhizobium erdmanii</name>
    <dbReference type="NCBI Taxonomy" id="1777866"/>
    <lineage>
        <taxon>Bacteria</taxon>
        <taxon>Pseudomonadati</taxon>
        <taxon>Pseudomonadota</taxon>
        <taxon>Alphaproteobacteria</taxon>
        <taxon>Hyphomicrobiales</taxon>
        <taxon>Phyllobacteriaceae</taxon>
        <taxon>Mesorhizobium</taxon>
    </lineage>
</organism>
<evidence type="ECO:0000313" key="2">
    <source>
        <dbReference type="EMBL" id="QKC74359.1"/>
    </source>
</evidence>
<dbReference type="EMBL" id="CP033361">
    <property type="protein sequence ID" value="QKC74359.1"/>
    <property type="molecule type" value="Genomic_DNA"/>
</dbReference>
<dbReference type="KEGG" id="merd:EB233_01440"/>
<protein>
    <submittedName>
        <fullName evidence="2">DNA primase</fullName>
    </submittedName>
</protein>
<feature type="domain" description="DNA primase/polymerase bifunctional N-terminal" evidence="1">
    <location>
        <begin position="10"/>
        <end position="189"/>
    </location>
</feature>
<keyword evidence="3" id="KW-1185">Reference proteome</keyword>
<reference evidence="2 3" key="1">
    <citation type="submission" date="2018-10" db="EMBL/GenBank/DDBJ databases">
        <authorList>
            <person name="Perry B.J."/>
            <person name="Sullivan J.T."/>
            <person name="Murphy R.J.T."/>
            <person name="Ramsay J.P."/>
            <person name="Ronson C.W."/>
        </authorList>
    </citation>
    <scope>NUCLEOTIDE SEQUENCE [LARGE SCALE GENOMIC DNA]</scope>
    <source>
        <strain evidence="2 3">NZP2014</strain>
    </source>
</reference>
<dbReference type="AlphaFoldDB" id="A0A6M7U9L3"/>
<sequence>MQPVIETDHAIQLLGKGYICVPLRAGGKHLDLQTMEYHPLHLQSRRKDMKELAFRSIAFQLAQKPPTGDDIERWFWRFAGNVGIIGGFANLLILDFDDVAGYRGWADLHLPLSRGTPVAKSPRGFHVYLRTHEPAVSSSLYCGMRRVGHVKALGGYVVGSPSVLSDGSSYNWVEGQSPFDVDPQAIESLASLSLRAVSPFKFHYDRLLGRGFFAPR</sequence>